<keyword evidence="3" id="KW-1185">Reference proteome</keyword>
<dbReference type="GeneTree" id="ENSGT01150000286916"/>
<dbReference type="Ensembl" id="ENSPMRT00000015373.1">
    <property type="protein sequence ID" value="ENSPMRP00000014393.1"/>
    <property type="gene ID" value="ENSPMRG00000009595.1"/>
</dbReference>
<accession>A0A670IQH3</accession>
<feature type="domain" description="Reverse transcriptase" evidence="1">
    <location>
        <begin position="178"/>
        <end position="452"/>
    </location>
</feature>
<proteinExistence type="predicted"/>
<reference evidence="2 3" key="1">
    <citation type="journal article" date="2019" name="Proc. Natl. Acad. Sci. U.S.A.">
        <title>Regulatory changes in pterin and carotenoid genes underlie balanced color polymorphisms in the wall lizard.</title>
        <authorList>
            <person name="Andrade P."/>
            <person name="Pinho C."/>
            <person name="Perez I de Lanuza G."/>
            <person name="Afonso S."/>
            <person name="Brejcha J."/>
            <person name="Rubin C.J."/>
            <person name="Wallerman O."/>
            <person name="Pereira P."/>
            <person name="Sabatino S.J."/>
            <person name="Bellati A."/>
            <person name="Pellitteri-Rosa D."/>
            <person name="Bosakova Z."/>
            <person name="Bunikis I."/>
            <person name="Carretero M.A."/>
            <person name="Feiner N."/>
            <person name="Marsik P."/>
            <person name="Pauperio F."/>
            <person name="Salvi D."/>
            <person name="Soler L."/>
            <person name="While G.M."/>
            <person name="Uller T."/>
            <person name="Font E."/>
            <person name="Andersson L."/>
            <person name="Carneiro M."/>
        </authorList>
    </citation>
    <scope>NUCLEOTIDE SEQUENCE</scope>
</reference>
<evidence type="ECO:0000313" key="3">
    <source>
        <dbReference type="Proteomes" id="UP000472272"/>
    </source>
</evidence>
<dbReference type="PROSITE" id="PS50878">
    <property type="entry name" value="RT_POL"/>
    <property type="match status" value="1"/>
</dbReference>
<dbReference type="AlphaFoldDB" id="A0A670IQH3"/>
<dbReference type="CDD" id="cd01650">
    <property type="entry name" value="RT_nLTR_like"/>
    <property type="match status" value="1"/>
</dbReference>
<dbReference type="SUPFAM" id="SSF56672">
    <property type="entry name" value="DNA/RNA polymerases"/>
    <property type="match status" value="1"/>
</dbReference>
<evidence type="ECO:0000259" key="1">
    <source>
        <dbReference type="PROSITE" id="PS50878"/>
    </source>
</evidence>
<dbReference type="InterPro" id="IPR043502">
    <property type="entry name" value="DNA/RNA_pol_sf"/>
</dbReference>
<dbReference type="Pfam" id="PF00078">
    <property type="entry name" value="RVT_1"/>
    <property type="match status" value="1"/>
</dbReference>
<dbReference type="Proteomes" id="UP000472272">
    <property type="component" value="Chromosome 8"/>
</dbReference>
<organism evidence="2 3">
    <name type="scientific">Podarcis muralis</name>
    <name type="common">Wall lizard</name>
    <name type="synonym">Lacerta muralis</name>
    <dbReference type="NCBI Taxonomy" id="64176"/>
    <lineage>
        <taxon>Eukaryota</taxon>
        <taxon>Metazoa</taxon>
        <taxon>Chordata</taxon>
        <taxon>Craniata</taxon>
        <taxon>Vertebrata</taxon>
        <taxon>Euteleostomi</taxon>
        <taxon>Lepidosauria</taxon>
        <taxon>Squamata</taxon>
        <taxon>Bifurcata</taxon>
        <taxon>Unidentata</taxon>
        <taxon>Episquamata</taxon>
        <taxon>Laterata</taxon>
        <taxon>Lacertibaenia</taxon>
        <taxon>Lacertidae</taxon>
        <taxon>Podarcis</taxon>
    </lineage>
</organism>
<protein>
    <recommendedName>
        <fullName evidence="1">Reverse transcriptase domain-containing protein</fullName>
    </recommendedName>
</protein>
<dbReference type="InterPro" id="IPR000477">
    <property type="entry name" value="RT_dom"/>
</dbReference>
<name>A0A670IQH3_PODMU</name>
<dbReference type="OMA" id="MICQARL"/>
<dbReference type="PANTHER" id="PTHR31635:SF196">
    <property type="entry name" value="REVERSE TRANSCRIPTASE DOMAIN-CONTAINING PROTEIN-RELATED"/>
    <property type="match status" value="1"/>
</dbReference>
<dbReference type="PANTHER" id="PTHR31635">
    <property type="entry name" value="REVERSE TRANSCRIPTASE DOMAIN-CONTAINING PROTEIN-RELATED"/>
    <property type="match status" value="1"/>
</dbReference>
<evidence type="ECO:0000313" key="2">
    <source>
        <dbReference type="Ensembl" id="ENSPMRP00000014393.1"/>
    </source>
</evidence>
<sequence length="939" mass="111630">MDNKQKLIKNPKNKSIKENIKVLQSQFAMLINREIEWKVKKLRQKSFEYANKSGKLLDWQLKKRKEQNTINKIEVEGEEINNPKEIRKAFLDFYRGLYKNSERNNLRKIERFLKGKNIKKISTVEKEKLSALIEVDKIKEAIKELKKGKAPGPDGFTGSYYKEMESILLTPLQEVMNNILKEREIPETWKEALITLIPKHDSDLQQIKNYRPISLLNIDYKIFAGILARRLKNILVESIHKDQAGFLPGRQMKDNIRNIVNIIEYLSDRCDKQGLLLFVDAEKAFDNIIWDFLLKQLEYMEVGTEFYNGVKAIYTEQKAKLIINNVETAEIRIAKGTRQGCPLSPLLFIMVLEVLLNSIRENKWIKGVTVGQNEYKIKAFADDLVVTMEDPIDSIKEVLEEFDQFGKVAGFKLNKRKTKIIVKNMDTDKIEELQNETEIEVARKVKYLGIWVTPKNIDLFKNNYETIWKGVKKDIETWGKLKLSFWGRIAIIKMSVLPKVLFLFQNIPVIKGTKIFKDWHRVISKFVWQGKKPRIKFKLLTDVKERGGFALPDLKLYYEASCLCWVKTWIKLEDKEVLDLEGFNIRFGWHAYLWHEKRKVHRGFKNHIFRGPLIEVWERNRDMLEPKTPHWLSPLEVMSVKKINMRGNWATYEQLLMKEEGKWKMKPYDQVKEKVYDWLHYFQINGMFRKDITDKGYADKDSRFQIEILNNNYKTLSKMYNQLLEWNLIDEEVKSVMIHWARDIGHNIYFEEWEKLWKTHLKFTACVTLKENLMKMFYRWYMTPAKLAKMYGTCNKCWKCKEREGSFYHVWWECQKVKGFWESVYNEMKKIFRYTFVKKPEAFLLGLVGREIKKKDHKLFQYATTAARVLLAQNWKSEGLPTIEEWRAKLLDYADMDKMTGKIRYSKDQRFIKDWESFTKYLENLSDGQITLVGFKGAL</sequence>
<reference evidence="2" key="3">
    <citation type="submission" date="2025-09" db="UniProtKB">
        <authorList>
            <consortium name="Ensembl"/>
        </authorList>
    </citation>
    <scope>IDENTIFICATION</scope>
</reference>
<reference evidence="2" key="2">
    <citation type="submission" date="2025-08" db="UniProtKB">
        <authorList>
            <consortium name="Ensembl"/>
        </authorList>
    </citation>
    <scope>IDENTIFICATION</scope>
</reference>